<accession>A0A9D4GCM6</accession>
<evidence type="ECO:0000313" key="2">
    <source>
        <dbReference type="Proteomes" id="UP000828390"/>
    </source>
</evidence>
<protein>
    <submittedName>
        <fullName evidence="1">Uncharacterized protein</fullName>
    </submittedName>
</protein>
<keyword evidence="2" id="KW-1185">Reference proteome</keyword>
<reference evidence="1" key="2">
    <citation type="submission" date="2020-11" db="EMBL/GenBank/DDBJ databases">
        <authorList>
            <person name="McCartney M.A."/>
            <person name="Auch B."/>
            <person name="Kono T."/>
            <person name="Mallez S."/>
            <person name="Becker A."/>
            <person name="Gohl D.M."/>
            <person name="Silverstein K.A.T."/>
            <person name="Koren S."/>
            <person name="Bechman K.B."/>
            <person name="Herman A."/>
            <person name="Abrahante J.E."/>
            <person name="Garbe J."/>
        </authorList>
    </citation>
    <scope>NUCLEOTIDE SEQUENCE</scope>
    <source>
        <strain evidence="1">Duluth1</strain>
        <tissue evidence="1">Whole animal</tissue>
    </source>
</reference>
<gene>
    <name evidence="1" type="ORF">DPMN_141381</name>
</gene>
<sequence>MLGPRVFKLDMKYNLELWRYNLELWRYNLELWRYNLELWRYNLELWRFNLELWRYNLELWRYNLELWRYNLELWRYNLELWRCKDFGVIKSSHNDFVSVAVVANRCWLSFALSIHLYDSVEVEPTHKDLTGSSGSVKVDISVPSVDSIGSLSLNL</sequence>
<comment type="caution">
    <text evidence="1">The sequence shown here is derived from an EMBL/GenBank/DDBJ whole genome shotgun (WGS) entry which is preliminary data.</text>
</comment>
<organism evidence="1 2">
    <name type="scientific">Dreissena polymorpha</name>
    <name type="common">Zebra mussel</name>
    <name type="synonym">Mytilus polymorpha</name>
    <dbReference type="NCBI Taxonomy" id="45954"/>
    <lineage>
        <taxon>Eukaryota</taxon>
        <taxon>Metazoa</taxon>
        <taxon>Spiralia</taxon>
        <taxon>Lophotrochozoa</taxon>
        <taxon>Mollusca</taxon>
        <taxon>Bivalvia</taxon>
        <taxon>Autobranchia</taxon>
        <taxon>Heteroconchia</taxon>
        <taxon>Euheterodonta</taxon>
        <taxon>Imparidentia</taxon>
        <taxon>Neoheterodontei</taxon>
        <taxon>Myida</taxon>
        <taxon>Dreissenoidea</taxon>
        <taxon>Dreissenidae</taxon>
        <taxon>Dreissena</taxon>
    </lineage>
</organism>
<dbReference type="AlphaFoldDB" id="A0A9D4GCM6"/>
<dbReference type="Proteomes" id="UP000828390">
    <property type="component" value="Unassembled WGS sequence"/>
</dbReference>
<dbReference type="EMBL" id="JAIWYP010000006">
    <property type="protein sequence ID" value="KAH3812938.1"/>
    <property type="molecule type" value="Genomic_DNA"/>
</dbReference>
<reference evidence="1" key="1">
    <citation type="journal article" date="2019" name="bioRxiv">
        <title>The Genome of the Zebra Mussel, Dreissena polymorpha: A Resource for Invasive Species Research.</title>
        <authorList>
            <person name="McCartney M.A."/>
            <person name="Auch B."/>
            <person name="Kono T."/>
            <person name="Mallez S."/>
            <person name="Zhang Y."/>
            <person name="Obille A."/>
            <person name="Becker A."/>
            <person name="Abrahante J.E."/>
            <person name="Garbe J."/>
            <person name="Badalamenti J.P."/>
            <person name="Herman A."/>
            <person name="Mangelson H."/>
            <person name="Liachko I."/>
            <person name="Sullivan S."/>
            <person name="Sone E.D."/>
            <person name="Koren S."/>
            <person name="Silverstein K.A.T."/>
            <person name="Beckman K.B."/>
            <person name="Gohl D.M."/>
        </authorList>
    </citation>
    <scope>NUCLEOTIDE SEQUENCE</scope>
    <source>
        <strain evidence="1">Duluth1</strain>
        <tissue evidence="1">Whole animal</tissue>
    </source>
</reference>
<evidence type="ECO:0000313" key="1">
    <source>
        <dbReference type="EMBL" id="KAH3812938.1"/>
    </source>
</evidence>
<proteinExistence type="predicted"/>
<name>A0A9D4GCM6_DREPO</name>